<evidence type="ECO:0000256" key="1">
    <source>
        <dbReference type="ARBA" id="ARBA00005445"/>
    </source>
</evidence>
<reference evidence="4" key="1">
    <citation type="journal article" date="2020" name="Stud. Mycol.">
        <title>101 Dothideomycetes genomes: a test case for predicting lifestyles and emergence of pathogens.</title>
        <authorList>
            <person name="Haridas S."/>
            <person name="Albert R."/>
            <person name="Binder M."/>
            <person name="Bloem J."/>
            <person name="Labutti K."/>
            <person name="Salamov A."/>
            <person name="Andreopoulos B."/>
            <person name="Baker S."/>
            <person name="Barry K."/>
            <person name="Bills G."/>
            <person name="Bluhm B."/>
            <person name="Cannon C."/>
            <person name="Castanera R."/>
            <person name="Culley D."/>
            <person name="Daum C."/>
            <person name="Ezra D."/>
            <person name="Gonzalez J."/>
            <person name="Henrissat B."/>
            <person name="Kuo A."/>
            <person name="Liang C."/>
            <person name="Lipzen A."/>
            <person name="Lutzoni F."/>
            <person name="Magnuson J."/>
            <person name="Mondo S."/>
            <person name="Nolan M."/>
            <person name="Ohm R."/>
            <person name="Pangilinan J."/>
            <person name="Park H.-J."/>
            <person name="Ramirez L."/>
            <person name="Alfaro M."/>
            <person name="Sun H."/>
            <person name="Tritt A."/>
            <person name="Yoshinaga Y."/>
            <person name="Zwiers L.-H."/>
            <person name="Turgeon B."/>
            <person name="Goodwin S."/>
            <person name="Spatafora J."/>
            <person name="Crous P."/>
            <person name="Grigoriev I."/>
        </authorList>
    </citation>
    <scope>NUCLEOTIDE SEQUENCE</scope>
    <source>
        <strain evidence="4">CBS 123094</strain>
    </source>
</reference>
<evidence type="ECO:0000256" key="2">
    <source>
        <dbReference type="ARBA" id="ARBA00022729"/>
    </source>
</evidence>
<dbReference type="InterPro" id="IPR021884">
    <property type="entry name" value="Ice-bd_prot"/>
</dbReference>
<dbReference type="Pfam" id="PF11999">
    <property type="entry name" value="Ice_binding"/>
    <property type="match status" value="1"/>
</dbReference>
<dbReference type="AlphaFoldDB" id="A0A6A5X2P5"/>
<evidence type="ECO:0000313" key="5">
    <source>
        <dbReference type="Proteomes" id="UP000799779"/>
    </source>
</evidence>
<evidence type="ECO:0000313" key="4">
    <source>
        <dbReference type="EMBL" id="KAF2006066.1"/>
    </source>
</evidence>
<feature type="signal peptide" evidence="3">
    <location>
        <begin position="1"/>
        <end position="24"/>
    </location>
</feature>
<dbReference type="EMBL" id="ML977561">
    <property type="protein sequence ID" value="KAF2006066.1"/>
    <property type="molecule type" value="Genomic_DNA"/>
</dbReference>
<dbReference type="Proteomes" id="UP000799779">
    <property type="component" value="Unassembled WGS sequence"/>
</dbReference>
<protein>
    <recommendedName>
        <fullName evidence="6">Antifreeze protein</fullName>
    </recommendedName>
</protein>
<evidence type="ECO:0008006" key="6">
    <source>
        <dbReference type="Google" id="ProtNLM"/>
    </source>
</evidence>
<dbReference type="OrthoDB" id="10264374at2759"/>
<comment type="similarity">
    <text evidence="1">Belongs to the ice-binding protein family.</text>
</comment>
<evidence type="ECO:0000256" key="3">
    <source>
        <dbReference type="SAM" id="SignalP"/>
    </source>
</evidence>
<gene>
    <name evidence="4" type="ORF">P154DRAFT_416116</name>
</gene>
<proteinExistence type="inferred from homology"/>
<organism evidence="4 5">
    <name type="scientific">Amniculicola lignicola CBS 123094</name>
    <dbReference type="NCBI Taxonomy" id="1392246"/>
    <lineage>
        <taxon>Eukaryota</taxon>
        <taxon>Fungi</taxon>
        <taxon>Dikarya</taxon>
        <taxon>Ascomycota</taxon>
        <taxon>Pezizomycotina</taxon>
        <taxon>Dothideomycetes</taxon>
        <taxon>Pleosporomycetidae</taxon>
        <taxon>Pleosporales</taxon>
        <taxon>Amniculicolaceae</taxon>
        <taxon>Amniculicola</taxon>
    </lineage>
</organism>
<keyword evidence="2 3" id="KW-0732">Signal</keyword>
<feature type="non-terminal residue" evidence="4">
    <location>
        <position position="226"/>
    </location>
</feature>
<accession>A0A6A5X2P5</accession>
<keyword evidence="5" id="KW-1185">Reference proteome</keyword>
<name>A0A6A5X2P5_9PLEO</name>
<sequence length="226" mass="22709">MRFITLRLSAFLVIFSSLSKLAFAEINLGTAAPFGIIAASGISSTGATIVNGQLGIYPGTESGITGFPPGISGAIEANNGVANQAHQDVQIAYDDAADLATNGPTGSDLGGQTLVAGVYTAASSVGLTGMLTLDAQNNPNAEFVFQIGSTLITSTSSSVALINGARPCKVFWQVGSSATLGAGTIFKGNILASTSISLNNGVTVDGSLYALTGAVTLINDQISAQE</sequence>
<feature type="chain" id="PRO_5025535435" description="Antifreeze protein" evidence="3">
    <location>
        <begin position="25"/>
        <end position="226"/>
    </location>
</feature>